<dbReference type="InterPro" id="IPR011013">
    <property type="entry name" value="Gal_mutarotase_sf_dom"/>
</dbReference>
<accession>A0A398CTA8</accession>
<evidence type="ECO:0000313" key="2">
    <source>
        <dbReference type="Proteomes" id="UP000266340"/>
    </source>
</evidence>
<dbReference type="GO" id="GO:0005975">
    <property type="term" value="P:carbohydrate metabolic process"/>
    <property type="evidence" value="ECO:0007669"/>
    <property type="project" value="InterPro"/>
</dbReference>
<dbReference type="RefSeq" id="WP_119150233.1">
    <property type="nucleotide sequence ID" value="NZ_JBHSOV010000001.1"/>
</dbReference>
<protein>
    <submittedName>
        <fullName evidence="1">Aldose epimerase</fullName>
    </submittedName>
</protein>
<sequence>MTNADYSNYSIAVETDGFPIYRLTDRSTDSLVSVCPERGAIVIGCRLNGQELFYLDRATFLDPQANIRGGNPVLFPICGQLIGGQYEWEGQTYGMKNHGVARINPWEVEASGATEDSAYVTVVLRSDEKTLSAYPFDFELRFTYRLKNGVLSIEQNYSNLSDKPMPMVAGFHPYFAAEGKNLPYATDATKYLDYNDNVVKPLADTVDLNGLVESVALLDPVKPEISFPLNGERRVRLSYSEQFRNVVLWSVEGKPFVCVEPWTALNEALNSKEGLLLVGPGESLALELSFACEAND</sequence>
<dbReference type="EMBL" id="QXJM01000039">
    <property type="protein sequence ID" value="RIE02194.1"/>
    <property type="molecule type" value="Genomic_DNA"/>
</dbReference>
<dbReference type="Pfam" id="PF01263">
    <property type="entry name" value="Aldose_epim"/>
    <property type="match status" value="1"/>
</dbReference>
<dbReference type="PANTHER" id="PTHR11122">
    <property type="entry name" value="APOSPORY-ASSOCIATED PROTEIN C-RELATED"/>
    <property type="match status" value="1"/>
</dbReference>
<dbReference type="Gene3D" id="2.70.98.10">
    <property type="match status" value="1"/>
</dbReference>
<gene>
    <name evidence="1" type="ORF">D3H35_15750</name>
</gene>
<proteinExistence type="predicted"/>
<dbReference type="AlphaFoldDB" id="A0A398CTA8"/>
<keyword evidence="2" id="KW-1185">Reference proteome</keyword>
<dbReference type="InterPro" id="IPR008183">
    <property type="entry name" value="Aldose_1/G6P_1-epimerase"/>
</dbReference>
<evidence type="ECO:0000313" key="1">
    <source>
        <dbReference type="EMBL" id="RIE02194.1"/>
    </source>
</evidence>
<dbReference type="OrthoDB" id="9795355at2"/>
<name>A0A398CTA8_9BACL</name>
<comment type="caution">
    <text evidence="1">The sequence shown here is derived from an EMBL/GenBank/DDBJ whole genome shotgun (WGS) entry which is preliminary data.</text>
</comment>
<reference evidence="1 2" key="1">
    <citation type="submission" date="2018-09" db="EMBL/GenBank/DDBJ databases">
        <title>Cohnella cavernae sp. nov., isolated from a karst cave.</title>
        <authorList>
            <person name="Zhu H."/>
        </authorList>
    </citation>
    <scope>NUCLEOTIDE SEQUENCE [LARGE SCALE GENOMIC DNA]</scope>
    <source>
        <strain evidence="1 2">K2E09-144</strain>
    </source>
</reference>
<dbReference type="GO" id="GO:0016853">
    <property type="term" value="F:isomerase activity"/>
    <property type="evidence" value="ECO:0007669"/>
    <property type="project" value="InterPro"/>
</dbReference>
<dbReference type="GO" id="GO:0030246">
    <property type="term" value="F:carbohydrate binding"/>
    <property type="evidence" value="ECO:0007669"/>
    <property type="project" value="InterPro"/>
</dbReference>
<organism evidence="1 2">
    <name type="scientific">Cohnella faecalis</name>
    <dbReference type="NCBI Taxonomy" id="2315694"/>
    <lineage>
        <taxon>Bacteria</taxon>
        <taxon>Bacillati</taxon>
        <taxon>Bacillota</taxon>
        <taxon>Bacilli</taxon>
        <taxon>Bacillales</taxon>
        <taxon>Paenibacillaceae</taxon>
        <taxon>Cohnella</taxon>
    </lineage>
</organism>
<dbReference type="SUPFAM" id="SSF74650">
    <property type="entry name" value="Galactose mutarotase-like"/>
    <property type="match status" value="1"/>
</dbReference>
<dbReference type="InterPro" id="IPR014718">
    <property type="entry name" value="GH-type_carb-bd"/>
</dbReference>
<dbReference type="PANTHER" id="PTHR11122:SF13">
    <property type="entry name" value="GLUCOSE-6-PHOSPHATE 1-EPIMERASE"/>
    <property type="match status" value="1"/>
</dbReference>
<dbReference type="Proteomes" id="UP000266340">
    <property type="component" value="Unassembled WGS sequence"/>
</dbReference>